<evidence type="ECO:0000256" key="1">
    <source>
        <dbReference type="SAM" id="Phobius"/>
    </source>
</evidence>
<sequence>MSVFLVFLYIFCILHCSSCFALPFLFLFPSTVSSMFSIFLLYSFLFSLLASFFFLCSIASLSPSLCYFSPFCSFPTLSSPTAFPLTNFFSYLSSPDFFFTPPDSYLTILLSFSLSSSISFANALFFNTFSSGFSFFSTICFPFMSFFSFFLSIILPLL</sequence>
<feature type="transmembrane region" description="Helical" evidence="1">
    <location>
        <begin position="35"/>
        <end position="58"/>
    </location>
</feature>
<proteinExistence type="predicted"/>
<comment type="caution">
    <text evidence="2">The sequence shown here is derived from an EMBL/GenBank/DDBJ whole genome shotgun (WGS) entry which is preliminary data.</text>
</comment>
<reference evidence="2" key="1">
    <citation type="submission" date="2021-01" db="EMBL/GenBank/DDBJ databases">
        <authorList>
            <person name="Li R."/>
            <person name="Bekaert M."/>
        </authorList>
    </citation>
    <scope>NUCLEOTIDE SEQUENCE</scope>
    <source>
        <strain evidence="2">Farmed</strain>
    </source>
</reference>
<keyword evidence="1" id="KW-0472">Membrane</keyword>
<organism evidence="2 3">
    <name type="scientific">Acanthosepion pharaonis</name>
    <name type="common">Pharaoh cuttlefish</name>
    <name type="synonym">Sepia pharaonis</name>
    <dbReference type="NCBI Taxonomy" id="158019"/>
    <lineage>
        <taxon>Eukaryota</taxon>
        <taxon>Metazoa</taxon>
        <taxon>Spiralia</taxon>
        <taxon>Lophotrochozoa</taxon>
        <taxon>Mollusca</taxon>
        <taxon>Cephalopoda</taxon>
        <taxon>Coleoidea</taxon>
        <taxon>Decapodiformes</taxon>
        <taxon>Sepiida</taxon>
        <taxon>Sepiina</taxon>
        <taxon>Sepiidae</taxon>
        <taxon>Acanthosepion</taxon>
    </lineage>
</organism>
<gene>
    <name evidence="2" type="ORF">SPHA_70618</name>
</gene>
<keyword evidence="1" id="KW-1133">Transmembrane helix</keyword>
<dbReference type="Proteomes" id="UP000597762">
    <property type="component" value="Unassembled WGS sequence"/>
</dbReference>
<keyword evidence="3" id="KW-1185">Reference proteome</keyword>
<evidence type="ECO:0000313" key="3">
    <source>
        <dbReference type="Proteomes" id="UP000597762"/>
    </source>
</evidence>
<keyword evidence="1" id="KW-0812">Transmembrane</keyword>
<feature type="transmembrane region" description="Helical" evidence="1">
    <location>
        <begin position="105"/>
        <end position="126"/>
    </location>
</feature>
<dbReference type="EMBL" id="CAHIKZ030005169">
    <property type="protein sequence ID" value="CAE1320289.1"/>
    <property type="molecule type" value="Genomic_DNA"/>
</dbReference>
<evidence type="ECO:0000313" key="2">
    <source>
        <dbReference type="EMBL" id="CAE1320289.1"/>
    </source>
</evidence>
<accession>A0A812E9A4</accession>
<protein>
    <submittedName>
        <fullName evidence="2">Uncharacterized protein</fullName>
    </submittedName>
</protein>
<dbReference type="AlphaFoldDB" id="A0A812E9A4"/>
<name>A0A812E9A4_ACAPH</name>
<feature type="transmembrane region" description="Helical" evidence="1">
    <location>
        <begin position="133"/>
        <end position="155"/>
    </location>
</feature>